<evidence type="ECO:0000313" key="2">
    <source>
        <dbReference type="Proteomes" id="UP000287651"/>
    </source>
</evidence>
<evidence type="ECO:0000313" key="1">
    <source>
        <dbReference type="EMBL" id="RRT33694.1"/>
    </source>
</evidence>
<dbReference type="AlphaFoldDB" id="A0A426X2J1"/>
<organism evidence="1 2">
    <name type="scientific">Ensete ventricosum</name>
    <name type="common">Abyssinian banana</name>
    <name type="synonym">Musa ensete</name>
    <dbReference type="NCBI Taxonomy" id="4639"/>
    <lineage>
        <taxon>Eukaryota</taxon>
        <taxon>Viridiplantae</taxon>
        <taxon>Streptophyta</taxon>
        <taxon>Embryophyta</taxon>
        <taxon>Tracheophyta</taxon>
        <taxon>Spermatophyta</taxon>
        <taxon>Magnoliopsida</taxon>
        <taxon>Liliopsida</taxon>
        <taxon>Zingiberales</taxon>
        <taxon>Musaceae</taxon>
        <taxon>Ensete</taxon>
    </lineage>
</organism>
<dbReference type="Proteomes" id="UP000287651">
    <property type="component" value="Unassembled WGS sequence"/>
</dbReference>
<protein>
    <submittedName>
        <fullName evidence="1">Uncharacterized protein</fullName>
    </submittedName>
</protein>
<gene>
    <name evidence="1" type="ORF">B296_00058293</name>
</gene>
<proteinExistence type="predicted"/>
<comment type="caution">
    <text evidence="1">The sequence shown here is derived from an EMBL/GenBank/DDBJ whole genome shotgun (WGS) entry which is preliminary data.</text>
</comment>
<reference evidence="1 2" key="1">
    <citation type="journal article" date="2014" name="Agronomy (Basel)">
        <title>A Draft Genome Sequence for Ensete ventricosum, the Drought-Tolerant Tree Against Hunger.</title>
        <authorList>
            <person name="Harrison J."/>
            <person name="Moore K.A."/>
            <person name="Paszkiewicz K."/>
            <person name="Jones T."/>
            <person name="Grant M."/>
            <person name="Ambacheew D."/>
            <person name="Muzemil S."/>
            <person name="Studholme D.J."/>
        </authorList>
    </citation>
    <scope>NUCLEOTIDE SEQUENCE [LARGE SCALE GENOMIC DNA]</scope>
</reference>
<dbReference type="EMBL" id="AMZH03028424">
    <property type="protein sequence ID" value="RRT33694.1"/>
    <property type="molecule type" value="Genomic_DNA"/>
</dbReference>
<accession>A0A426X2J1</accession>
<sequence>MTMNSKKGADDSAIAKFDNLIRSNYHAPARSSSCEGRRSLPDVKETAVLSITVKLSSAADGVGKVPLLVGVDATVVVHKEDGLV</sequence>
<name>A0A426X2J1_ENSVE</name>